<protein>
    <submittedName>
        <fullName evidence="2">Uncharacterized protein</fullName>
    </submittedName>
</protein>
<feature type="region of interest" description="Disordered" evidence="1">
    <location>
        <begin position="149"/>
        <end position="169"/>
    </location>
</feature>
<comment type="caution">
    <text evidence="2">The sequence shown here is derived from an EMBL/GenBank/DDBJ whole genome shotgun (WGS) entry which is preliminary data.</text>
</comment>
<evidence type="ECO:0000256" key="1">
    <source>
        <dbReference type="SAM" id="MobiDB-lite"/>
    </source>
</evidence>
<feature type="region of interest" description="Disordered" evidence="1">
    <location>
        <begin position="1"/>
        <end position="33"/>
    </location>
</feature>
<proteinExistence type="predicted"/>
<accession>A0A4C1UVG2</accession>
<feature type="compositionally biased region" description="Basic residues" evidence="1">
    <location>
        <begin position="149"/>
        <end position="159"/>
    </location>
</feature>
<organism evidence="2 3">
    <name type="scientific">Eumeta variegata</name>
    <name type="common">Bagworm moth</name>
    <name type="synonym">Eumeta japonica</name>
    <dbReference type="NCBI Taxonomy" id="151549"/>
    <lineage>
        <taxon>Eukaryota</taxon>
        <taxon>Metazoa</taxon>
        <taxon>Ecdysozoa</taxon>
        <taxon>Arthropoda</taxon>
        <taxon>Hexapoda</taxon>
        <taxon>Insecta</taxon>
        <taxon>Pterygota</taxon>
        <taxon>Neoptera</taxon>
        <taxon>Endopterygota</taxon>
        <taxon>Lepidoptera</taxon>
        <taxon>Glossata</taxon>
        <taxon>Ditrysia</taxon>
        <taxon>Tineoidea</taxon>
        <taxon>Psychidae</taxon>
        <taxon>Oiketicinae</taxon>
        <taxon>Eumeta</taxon>
    </lineage>
</organism>
<dbReference type="Proteomes" id="UP000299102">
    <property type="component" value="Unassembled WGS sequence"/>
</dbReference>
<keyword evidence="3" id="KW-1185">Reference proteome</keyword>
<gene>
    <name evidence="2" type="ORF">EVAR_20879_1</name>
</gene>
<feature type="region of interest" description="Disordered" evidence="1">
    <location>
        <begin position="54"/>
        <end position="75"/>
    </location>
</feature>
<reference evidence="2 3" key="1">
    <citation type="journal article" date="2019" name="Commun. Biol.">
        <title>The bagworm genome reveals a unique fibroin gene that provides high tensile strength.</title>
        <authorList>
            <person name="Kono N."/>
            <person name="Nakamura H."/>
            <person name="Ohtoshi R."/>
            <person name="Tomita M."/>
            <person name="Numata K."/>
            <person name="Arakawa K."/>
        </authorList>
    </citation>
    <scope>NUCLEOTIDE SEQUENCE [LARGE SCALE GENOMIC DNA]</scope>
</reference>
<sequence length="177" mass="19567">MPLKRLRPRRAGGVREVTTRPGAARRSGQKVAQESNLEIIGECGWSGARDSCLPAPVLPSRPPSPAGESASEGSRGCARATVTLYSDTPFVVWLKTHHHSTLHRHSHCGLGRAAVNGHSRQVATTQHTRDRQLGRAMTEQSEFARLQRARRLRRRRAPPPRRALASRAVPSRILMEL</sequence>
<dbReference type="EMBL" id="BGZK01000233">
    <property type="protein sequence ID" value="GBP30428.1"/>
    <property type="molecule type" value="Genomic_DNA"/>
</dbReference>
<evidence type="ECO:0000313" key="2">
    <source>
        <dbReference type="EMBL" id="GBP30428.1"/>
    </source>
</evidence>
<feature type="compositionally biased region" description="Pro residues" evidence="1">
    <location>
        <begin position="56"/>
        <end position="65"/>
    </location>
</feature>
<name>A0A4C1UVG2_EUMVA</name>
<feature type="compositionally biased region" description="Basic residues" evidence="1">
    <location>
        <begin position="1"/>
        <end position="12"/>
    </location>
</feature>
<dbReference type="AlphaFoldDB" id="A0A4C1UVG2"/>
<evidence type="ECO:0000313" key="3">
    <source>
        <dbReference type="Proteomes" id="UP000299102"/>
    </source>
</evidence>